<dbReference type="Proteomes" id="UP000887540">
    <property type="component" value="Unplaced"/>
</dbReference>
<keyword evidence="1" id="KW-1185">Reference proteome</keyword>
<name>A0A914CQF1_9BILA</name>
<proteinExistence type="predicted"/>
<dbReference type="AlphaFoldDB" id="A0A914CQF1"/>
<reference evidence="2" key="1">
    <citation type="submission" date="2022-11" db="UniProtKB">
        <authorList>
            <consortium name="WormBaseParasite"/>
        </authorList>
    </citation>
    <scope>IDENTIFICATION</scope>
</reference>
<organism evidence="1 2">
    <name type="scientific">Acrobeloides nanus</name>
    <dbReference type="NCBI Taxonomy" id="290746"/>
    <lineage>
        <taxon>Eukaryota</taxon>
        <taxon>Metazoa</taxon>
        <taxon>Ecdysozoa</taxon>
        <taxon>Nematoda</taxon>
        <taxon>Chromadorea</taxon>
        <taxon>Rhabditida</taxon>
        <taxon>Tylenchina</taxon>
        <taxon>Cephalobomorpha</taxon>
        <taxon>Cephaloboidea</taxon>
        <taxon>Cephalobidae</taxon>
        <taxon>Acrobeloides</taxon>
    </lineage>
</organism>
<protein>
    <submittedName>
        <fullName evidence="2">Uncharacterized protein</fullName>
    </submittedName>
</protein>
<accession>A0A914CQF1</accession>
<dbReference type="WBParaSite" id="ACRNAN_scaffold13129.g23484.t1">
    <property type="protein sequence ID" value="ACRNAN_scaffold13129.g23484.t1"/>
    <property type="gene ID" value="ACRNAN_scaffold13129.g23484"/>
</dbReference>
<evidence type="ECO:0000313" key="1">
    <source>
        <dbReference type="Proteomes" id="UP000887540"/>
    </source>
</evidence>
<evidence type="ECO:0000313" key="2">
    <source>
        <dbReference type="WBParaSite" id="ACRNAN_scaffold13129.g23484.t1"/>
    </source>
</evidence>
<sequence>MDNLVVGACTDKSLICFSPVTTLFKVKNFFADSRELIKQSLQGLNKVHEFQDKNLLRMNTNREACSRKNWLLNYV</sequence>